<evidence type="ECO:0008006" key="3">
    <source>
        <dbReference type="Google" id="ProtNLM"/>
    </source>
</evidence>
<gene>
    <name evidence="1" type="ORF">GCM10007276_30800</name>
</gene>
<reference evidence="1" key="1">
    <citation type="journal article" date="2014" name="Int. J. Syst. Evol. Microbiol.">
        <title>Complete genome sequence of Corynebacterium casei LMG S-19264T (=DSM 44701T), isolated from a smear-ripened cheese.</title>
        <authorList>
            <consortium name="US DOE Joint Genome Institute (JGI-PGF)"/>
            <person name="Walter F."/>
            <person name="Albersmeier A."/>
            <person name="Kalinowski J."/>
            <person name="Ruckert C."/>
        </authorList>
    </citation>
    <scope>NUCLEOTIDE SEQUENCE</scope>
    <source>
        <strain evidence="1">CCM 7684</strain>
    </source>
</reference>
<name>A0A8J2YLT5_9RHOB</name>
<dbReference type="InterPro" id="IPR016181">
    <property type="entry name" value="Acyl_CoA_acyltransferase"/>
</dbReference>
<sequence length="95" mass="9770">MIIRSETPADTSLIRSLTDAAFSGAEHSSQTEGAIVDALRQAGALTISLVAEQDGTIIGHVAFSPVLIDGGILAGSAWGRCRFRQAFSAAASGPR</sequence>
<comment type="caution">
    <text evidence="1">The sequence shown here is derived from an EMBL/GenBank/DDBJ whole genome shotgun (WGS) entry which is preliminary data.</text>
</comment>
<dbReference type="AlphaFoldDB" id="A0A8J2YLT5"/>
<accession>A0A8J2YLT5</accession>
<dbReference type="RefSeq" id="WP_308791260.1">
    <property type="nucleotide sequence ID" value="NZ_BMCP01000005.1"/>
</dbReference>
<dbReference type="Proteomes" id="UP000602745">
    <property type="component" value="Unassembled WGS sequence"/>
</dbReference>
<dbReference type="SUPFAM" id="SSF55729">
    <property type="entry name" value="Acyl-CoA N-acyltransferases (Nat)"/>
    <property type="match status" value="1"/>
</dbReference>
<dbReference type="EMBL" id="BMCP01000005">
    <property type="protein sequence ID" value="GGE51604.1"/>
    <property type="molecule type" value="Genomic_DNA"/>
</dbReference>
<evidence type="ECO:0000313" key="2">
    <source>
        <dbReference type="Proteomes" id="UP000602745"/>
    </source>
</evidence>
<reference evidence="1" key="2">
    <citation type="submission" date="2020-09" db="EMBL/GenBank/DDBJ databases">
        <authorList>
            <person name="Sun Q."/>
            <person name="Sedlacek I."/>
        </authorList>
    </citation>
    <scope>NUCLEOTIDE SEQUENCE</scope>
    <source>
        <strain evidence="1">CCM 7684</strain>
    </source>
</reference>
<evidence type="ECO:0000313" key="1">
    <source>
        <dbReference type="EMBL" id="GGE51604.1"/>
    </source>
</evidence>
<keyword evidence="2" id="KW-1185">Reference proteome</keyword>
<dbReference type="Gene3D" id="3.40.630.30">
    <property type="match status" value="1"/>
</dbReference>
<protein>
    <recommendedName>
        <fullName evidence="3">N-acetyltransferase domain-containing protein</fullName>
    </recommendedName>
</protein>
<organism evidence="1 2">
    <name type="scientific">Agaricicola taiwanensis</name>
    <dbReference type="NCBI Taxonomy" id="591372"/>
    <lineage>
        <taxon>Bacteria</taxon>
        <taxon>Pseudomonadati</taxon>
        <taxon>Pseudomonadota</taxon>
        <taxon>Alphaproteobacteria</taxon>
        <taxon>Rhodobacterales</taxon>
        <taxon>Paracoccaceae</taxon>
        <taxon>Agaricicola</taxon>
    </lineage>
</organism>
<proteinExistence type="predicted"/>